<proteinExistence type="predicted"/>
<protein>
    <submittedName>
        <fullName evidence="3">Putative ribonuclease H-like domain-containing protein</fullName>
    </submittedName>
</protein>
<evidence type="ECO:0000256" key="1">
    <source>
        <dbReference type="SAM" id="MobiDB-lite"/>
    </source>
</evidence>
<evidence type="ECO:0000313" key="3">
    <source>
        <dbReference type="EMBL" id="GFC76981.1"/>
    </source>
</evidence>
<dbReference type="PANTHER" id="PTHR42648">
    <property type="entry name" value="TRANSPOSASE, PUTATIVE-RELATED"/>
    <property type="match status" value="1"/>
</dbReference>
<feature type="domain" description="Integrase catalytic" evidence="2">
    <location>
        <begin position="1"/>
        <end position="94"/>
    </location>
</feature>
<dbReference type="GO" id="GO:0003676">
    <property type="term" value="F:nucleic acid binding"/>
    <property type="evidence" value="ECO:0007669"/>
    <property type="project" value="InterPro"/>
</dbReference>
<dbReference type="InterPro" id="IPR039537">
    <property type="entry name" value="Retrotran_Ty1/copia-like"/>
</dbReference>
<organism evidence="3">
    <name type="scientific">Tanacetum cinerariifolium</name>
    <name type="common">Dalmatian daisy</name>
    <name type="synonym">Chrysanthemum cinerariifolium</name>
    <dbReference type="NCBI Taxonomy" id="118510"/>
    <lineage>
        <taxon>Eukaryota</taxon>
        <taxon>Viridiplantae</taxon>
        <taxon>Streptophyta</taxon>
        <taxon>Embryophyta</taxon>
        <taxon>Tracheophyta</taxon>
        <taxon>Spermatophyta</taxon>
        <taxon>Magnoliopsida</taxon>
        <taxon>eudicotyledons</taxon>
        <taxon>Gunneridae</taxon>
        <taxon>Pentapetalae</taxon>
        <taxon>asterids</taxon>
        <taxon>campanulids</taxon>
        <taxon>Asterales</taxon>
        <taxon>Asteraceae</taxon>
        <taxon>Asteroideae</taxon>
        <taxon>Anthemideae</taxon>
        <taxon>Anthemidinae</taxon>
        <taxon>Tanacetum</taxon>
    </lineage>
</organism>
<gene>
    <name evidence="3" type="ORF">Tci_848951</name>
</gene>
<sequence>DNGTEFKNAHMIELYRSKGIKREYSNPKTPQQNRVTERKNKTLIEVARTMLADSKLPTMFWTEAAINMFQLITLQAHKETTLILQELAKLKDKEQRVTSDAEELKTPVGVNAVLLGCLPVPAGRVPVPAGRVSVPTGSVSVPTGSVPVPTDRIPVPAGNTTVPSDD</sequence>
<name>A0A699R245_TANCI</name>
<feature type="non-terminal residue" evidence="3">
    <location>
        <position position="1"/>
    </location>
</feature>
<feature type="region of interest" description="Disordered" evidence="1">
    <location>
        <begin position="137"/>
        <end position="166"/>
    </location>
</feature>
<dbReference type="InterPro" id="IPR001584">
    <property type="entry name" value="Integrase_cat-core"/>
</dbReference>
<dbReference type="InterPro" id="IPR012337">
    <property type="entry name" value="RNaseH-like_sf"/>
</dbReference>
<dbReference type="Gene3D" id="3.30.420.10">
    <property type="entry name" value="Ribonuclease H-like superfamily/Ribonuclease H"/>
    <property type="match status" value="1"/>
</dbReference>
<evidence type="ECO:0000259" key="2">
    <source>
        <dbReference type="PROSITE" id="PS50994"/>
    </source>
</evidence>
<dbReference type="PROSITE" id="PS50994">
    <property type="entry name" value="INTEGRASE"/>
    <property type="match status" value="1"/>
</dbReference>
<feature type="non-terminal residue" evidence="3">
    <location>
        <position position="166"/>
    </location>
</feature>
<dbReference type="SUPFAM" id="SSF53098">
    <property type="entry name" value="Ribonuclease H-like"/>
    <property type="match status" value="1"/>
</dbReference>
<reference evidence="3" key="1">
    <citation type="journal article" date="2019" name="Sci. Rep.">
        <title>Draft genome of Tanacetum cinerariifolium, the natural source of mosquito coil.</title>
        <authorList>
            <person name="Yamashiro T."/>
            <person name="Shiraishi A."/>
            <person name="Satake H."/>
            <person name="Nakayama K."/>
        </authorList>
    </citation>
    <scope>NUCLEOTIDE SEQUENCE</scope>
</reference>
<dbReference type="AlphaFoldDB" id="A0A699R245"/>
<dbReference type="PANTHER" id="PTHR42648:SF32">
    <property type="entry name" value="RIBONUCLEASE H-LIKE DOMAIN, GAG-PRE-INTEGRASE DOMAIN PROTEIN-RELATED"/>
    <property type="match status" value="1"/>
</dbReference>
<comment type="caution">
    <text evidence="3">The sequence shown here is derived from an EMBL/GenBank/DDBJ whole genome shotgun (WGS) entry which is preliminary data.</text>
</comment>
<dbReference type="InterPro" id="IPR036397">
    <property type="entry name" value="RNaseH_sf"/>
</dbReference>
<feature type="compositionally biased region" description="Low complexity" evidence="1">
    <location>
        <begin position="137"/>
        <end position="150"/>
    </location>
</feature>
<accession>A0A699R245</accession>
<dbReference type="GO" id="GO:0015074">
    <property type="term" value="P:DNA integration"/>
    <property type="evidence" value="ECO:0007669"/>
    <property type="project" value="InterPro"/>
</dbReference>
<dbReference type="EMBL" id="BKCJ011058950">
    <property type="protein sequence ID" value="GFC76981.1"/>
    <property type="molecule type" value="Genomic_DNA"/>
</dbReference>